<reference evidence="1" key="1">
    <citation type="journal article" date="2013" name="Science">
        <title>The genome of the ctenophore Mnemiopsis leidyi and its implications for cell type evolution.</title>
        <authorList>
            <consortium name="NISC Comparative Sequencing Program"/>
            <person name="Ryan J.F."/>
            <person name="Pang K."/>
            <person name="Schnitzler C.E."/>
            <person name="Nguyen A.D."/>
            <person name="Moreland R.T."/>
            <person name="Simmons D.K."/>
            <person name="Koch B.J."/>
            <person name="Francis W.R."/>
            <person name="Havlak P."/>
            <person name="Smith S.A."/>
            <person name="Putnam N.H."/>
            <person name="Haddock S.H."/>
            <person name="Dunn C.W."/>
            <person name="Wolfsberg T.G."/>
            <person name="Mullikin J.C."/>
            <person name="Martindale M.Q."/>
            <person name="Baxevanis A.D."/>
        </authorList>
    </citation>
    <scope>NUCLEOTIDE SEQUENCE</scope>
    <source>
        <strain evidence="1">35410</strain>
    </source>
</reference>
<evidence type="ECO:0000313" key="1">
    <source>
        <dbReference type="EMBL" id="AHA51281.1"/>
    </source>
</evidence>
<dbReference type="Gene3D" id="3.40.190.10">
    <property type="entry name" value="Periplasmic binding protein-like II"/>
    <property type="match status" value="2"/>
</dbReference>
<proteinExistence type="evidence at transcript level"/>
<dbReference type="EMBL" id="KF317348">
    <property type="protein sequence ID" value="AHA51281.1"/>
    <property type="molecule type" value="mRNA"/>
</dbReference>
<dbReference type="InterPro" id="IPR015683">
    <property type="entry name" value="Ionotropic_Glu_rcpt"/>
</dbReference>
<organism evidence="1">
    <name type="scientific">Beroe forskalii</name>
    <name type="common">Comb jelly</name>
    <dbReference type="NCBI Taxonomy" id="140453"/>
    <lineage>
        <taxon>Eukaryota</taxon>
        <taxon>Metazoa</taxon>
        <taxon>Ctenophora</taxon>
        <taxon>Nuda</taxon>
        <taxon>Beroida</taxon>
        <taxon>Beroidae</taxon>
        <taxon>Beroe</taxon>
    </lineage>
</organism>
<dbReference type="SUPFAM" id="SSF53850">
    <property type="entry name" value="Periplasmic binding protein-like II"/>
    <property type="match status" value="1"/>
</dbReference>
<protein>
    <submittedName>
        <fullName evidence="1">SBP_bac_3 domain-containing protein</fullName>
    </submittedName>
</protein>
<sequence length="293" mass="32786">KDTHPEVALANSVREDFQDIIRKQSPVSSTDEGFTRALQQNYAFIYESPIFEYMKRKNCSLEKVGTGEFLSFDYAFGFPTDSPYIDVINRALLKLQETSKLDTLWSSILQNTGQCKDNHPSAQLALSSLNGLFTTLAVGLGLSVIALAGEYVYVAWNDVKGNTVGCNAQRPKTLKEALKRRLRFLGHDLKRSFLCKKDIPENIDFSGHHHSSGDGCKMDPKHQKRYKKIGNGSVHSDNLFVMSESPMSPDQTLLDPGVQEGGVLMTEEEMNNQVKEECHHCGQLTYSKATFIP</sequence>
<dbReference type="PANTHER" id="PTHR18966">
    <property type="entry name" value="IONOTROPIC GLUTAMATE RECEPTOR"/>
    <property type="match status" value="1"/>
</dbReference>
<accession>V9PP97</accession>
<reference evidence="1" key="2">
    <citation type="submission" date="2016-09" db="EMBL/GenBank/DDBJ databases">
        <authorList>
            <person name="Capua I."/>
            <person name="De Benedictis P."/>
            <person name="Joannis T."/>
            <person name="Lombin L.H."/>
            <person name="Cattoli G."/>
        </authorList>
    </citation>
    <scope>NUCLEOTIDE SEQUENCE</scope>
    <source>
        <strain evidence="1">35410</strain>
    </source>
</reference>
<feature type="non-terminal residue" evidence="1">
    <location>
        <position position="1"/>
    </location>
</feature>
<dbReference type="AlphaFoldDB" id="V9PP97"/>
<name>V9PP97_BERFR</name>